<dbReference type="EMBL" id="JANRMS010001345">
    <property type="protein sequence ID" value="KAJ3528980.1"/>
    <property type="molecule type" value="Genomic_DNA"/>
</dbReference>
<proteinExistence type="predicted"/>
<dbReference type="Proteomes" id="UP001148629">
    <property type="component" value="Unassembled WGS sequence"/>
</dbReference>
<protein>
    <submittedName>
        <fullName evidence="1">Uncharacterized protein</fullName>
    </submittedName>
</protein>
<gene>
    <name evidence="1" type="ORF">NM208_g9963</name>
</gene>
<evidence type="ECO:0000313" key="1">
    <source>
        <dbReference type="EMBL" id="KAJ3528980.1"/>
    </source>
</evidence>
<name>A0ACC1RZT9_9HYPO</name>
<organism evidence="1 2">
    <name type="scientific">Fusarium decemcellulare</name>
    <dbReference type="NCBI Taxonomy" id="57161"/>
    <lineage>
        <taxon>Eukaryota</taxon>
        <taxon>Fungi</taxon>
        <taxon>Dikarya</taxon>
        <taxon>Ascomycota</taxon>
        <taxon>Pezizomycotina</taxon>
        <taxon>Sordariomycetes</taxon>
        <taxon>Hypocreomycetidae</taxon>
        <taxon>Hypocreales</taxon>
        <taxon>Nectriaceae</taxon>
        <taxon>Fusarium</taxon>
        <taxon>Fusarium decemcellulare species complex</taxon>
    </lineage>
</organism>
<accession>A0ACC1RZT9</accession>
<sequence length="186" mass="20750">MNHSKDINPRADMEPEEVFWPRNWQDGEQETKERPVKASNLNSSQPMLEEDLPKTKPAPSHMSKGAKLPTLRIQRTPAEWRQISLECGLFALAAGSACAMERFARPETHPSATWFVAAIGMYASATGSLYFIHSENNDHLNIRLVFGGFLGVVIGLLANWNFEEMLFRGFPGTILACLLIGLHGLQ</sequence>
<keyword evidence="2" id="KW-1185">Reference proteome</keyword>
<comment type="caution">
    <text evidence="1">The sequence shown here is derived from an EMBL/GenBank/DDBJ whole genome shotgun (WGS) entry which is preliminary data.</text>
</comment>
<evidence type="ECO:0000313" key="2">
    <source>
        <dbReference type="Proteomes" id="UP001148629"/>
    </source>
</evidence>
<reference evidence="1" key="1">
    <citation type="submission" date="2022-08" db="EMBL/GenBank/DDBJ databases">
        <title>Genome Sequence of Fusarium decemcellulare.</title>
        <authorList>
            <person name="Buettner E."/>
        </authorList>
    </citation>
    <scope>NUCLEOTIDE SEQUENCE</scope>
    <source>
        <strain evidence="1">Babe19</strain>
    </source>
</reference>